<gene>
    <name evidence="1" type="ORF">Slati_1981800</name>
</gene>
<dbReference type="GO" id="GO:0004113">
    <property type="term" value="F:2',3'-cyclic-nucleotide 3'-phosphodiesterase activity"/>
    <property type="evidence" value="ECO:0007669"/>
    <property type="project" value="TreeGrafter"/>
</dbReference>
<evidence type="ECO:0000313" key="1">
    <source>
        <dbReference type="EMBL" id="KAL0442591.1"/>
    </source>
</evidence>
<dbReference type="PANTHER" id="PTHR28141:SF1">
    <property type="entry name" value="2',3'-CYCLIC-NUCLEOTIDE 3'-PHOSPHODIESTERASE"/>
    <property type="match status" value="1"/>
</dbReference>
<reference evidence="1" key="1">
    <citation type="submission" date="2020-06" db="EMBL/GenBank/DDBJ databases">
        <authorList>
            <person name="Li T."/>
            <person name="Hu X."/>
            <person name="Zhang T."/>
            <person name="Song X."/>
            <person name="Zhang H."/>
            <person name="Dai N."/>
            <person name="Sheng W."/>
            <person name="Hou X."/>
            <person name="Wei L."/>
        </authorList>
    </citation>
    <scope>NUCLEOTIDE SEQUENCE</scope>
    <source>
        <strain evidence="1">KEN1</strain>
        <tissue evidence="1">Leaf</tissue>
    </source>
</reference>
<reference evidence="1" key="2">
    <citation type="journal article" date="2024" name="Plant">
        <title>Genomic evolution and insights into agronomic trait innovations of Sesamum species.</title>
        <authorList>
            <person name="Miao H."/>
            <person name="Wang L."/>
            <person name="Qu L."/>
            <person name="Liu H."/>
            <person name="Sun Y."/>
            <person name="Le M."/>
            <person name="Wang Q."/>
            <person name="Wei S."/>
            <person name="Zheng Y."/>
            <person name="Lin W."/>
            <person name="Duan Y."/>
            <person name="Cao H."/>
            <person name="Xiong S."/>
            <person name="Wang X."/>
            <person name="Wei L."/>
            <person name="Li C."/>
            <person name="Ma Q."/>
            <person name="Ju M."/>
            <person name="Zhao R."/>
            <person name="Li G."/>
            <person name="Mu C."/>
            <person name="Tian Q."/>
            <person name="Mei H."/>
            <person name="Zhang T."/>
            <person name="Gao T."/>
            <person name="Zhang H."/>
        </authorList>
    </citation>
    <scope>NUCLEOTIDE SEQUENCE</scope>
    <source>
        <strain evidence="1">KEN1</strain>
    </source>
</reference>
<dbReference type="PANTHER" id="PTHR28141">
    <property type="entry name" value="2',3'-CYCLIC-NUCLEOTIDE 3'-PHOSPHODIESTERASE"/>
    <property type="match status" value="1"/>
</dbReference>
<dbReference type="GO" id="GO:0009187">
    <property type="term" value="P:cyclic nucleotide metabolic process"/>
    <property type="evidence" value="ECO:0007669"/>
    <property type="project" value="TreeGrafter"/>
</dbReference>
<dbReference type="SUPFAM" id="SSF55144">
    <property type="entry name" value="LigT-like"/>
    <property type="match status" value="1"/>
</dbReference>
<accession>A0AAW2WPA1</accession>
<dbReference type="EMBL" id="JACGWN010000007">
    <property type="protein sequence ID" value="KAL0442591.1"/>
    <property type="molecule type" value="Genomic_DNA"/>
</dbReference>
<proteinExistence type="predicted"/>
<dbReference type="AlphaFoldDB" id="A0AAW2WPA1"/>
<dbReference type="InterPro" id="IPR012386">
    <property type="entry name" value="Cyclic-nucl_3Pdiesterase"/>
</dbReference>
<sequence>MESTTSAPAQVKKNVYSVWALPPEGLTPRLKELMEGLRSEFGGPCSEPHVTVVGAMQAHSTEEANWARDKFNQALD</sequence>
<dbReference type="Gene3D" id="3.90.1140.10">
    <property type="entry name" value="Cyclic phosphodiesterase"/>
    <property type="match status" value="1"/>
</dbReference>
<dbReference type="InterPro" id="IPR009097">
    <property type="entry name" value="Cyclic_Pdiesterase"/>
</dbReference>
<comment type="caution">
    <text evidence="1">The sequence shown here is derived from an EMBL/GenBank/DDBJ whole genome shotgun (WGS) entry which is preliminary data.</text>
</comment>
<name>A0AAW2WPA1_9LAMI</name>
<protein>
    <submittedName>
        <fullName evidence="1">Cyclic phosphodiesterase</fullName>
    </submittedName>
</protein>
<organism evidence="1">
    <name type="scientific">Sesamum latifolium</name>
    <dbReference type="NCBI Taxonomy" id="2727402"/>
    <lineage>
        <taxon>Eukaryota</taxon>
        <taxon>Viridiplantae</taxon>
        <taxon>Streptophyta</taxon>
        <taxon>Embryophyta</taxon>
        <taxon>Tracheophyta</taxon>
        <taxon>Spermatophyta</taxon>
        <taxon>Magnoliopsida</taxon>
        <taxon>eudicotyledons</taxon>
        <taxon>Gunneridae</taxon>
        <taxon>Pentapetalae</taxon>
        <taxon>asterids</taxon>
        <taxon>lamiids</taxon>
        <taxon>Lamiales</taxon>
        <taxon>Pedaliaceae</taxon>
        <taxon>Sesamum</taxon>
    </lineage>
</organism>